<protein>
    <submittedName>
        <fullName evidence="1">Uncharacterized protein</fullName>
    </submittedName>
</protein>
<proteinExistence type="predicted"/>
<organism evidence="1 2">
    <name type="scientific">Erysiphe neolycopersici</name>
    <dbReference type="NCBI Taxonomy" id="212602"/>
    <lineage>
        <taxon>Eukaryota</taxon>
        <taxon>Fungi</taxon>
        <taxon>Dikarya</taxon>
        <taxon>Ascomycota</taxon>
        <taxon>Pezizomycotina</taxon>
        <taxon>Leotiomycetes</taxon>
        <taxon>Erysiphales</taxon>
        <taxon>Erysiphaceae</taxon>
        <taxon>Erysiphe</taxon>
    </lineage>
</organism>
<feature type="non-terminal residue" evidence="1">
    <location>
        <position position="1"/>
    </location>
</feature>
<dbReference type="Proteomes" id="UP000286134">
    <property type="component" value="Unassembled WGS sequence"/>
</dbReference>
<name>A0A420I7J9_9PEZI</name>
<dbReference type="AlphaFoldDB" id="A0A420I7J9"/>
<evidence type="ECO:0000313" key="1">
    <source>
        <dbReference type="EMBL" id="RKF65693.1"/>
    </source>
</evidence>
<dbReference type="EMBL" id="MCFK01000431">
    <property type="protein sequence ID" value="RKF65693.1"/>
    <property type="molecule type" value="Genomic_DNA"/>
</dbReference>
<evidence type="ECO:0000313" key="2">
    <source>
        <dbReference type="Proteomes" id="UP000286134"/>
    </source>
</evidence>
<accession>A0A420I7J9</accession>
<reference evidence="1 2" key="1">
    <citation type="journal article" date="2018" name="BMC Genomics">
        <title>Comparative genome analyses reveal sequence features reflecting distinct modes of host-adaptation between dicot and monocot powdery mildew.</title>
        <authorList>
            <person name="Wu Y."/>
            <person name="Ma X."/>
            <person name="Pan Z."/>
            <person name="Kale S.D."/>
            <person name="Song Y."/>
            <person name="King H."/>
            <person name="Zhang Q."/>
            <person name="Presley C."/>
            <person name="Deng X."/>
            <person name="Wei C.I."/>
            <person name="Xiao S."/>
        </authorList>
    </citation>
    <scope>NUCLEOTIDE SEQUENCE [LARGE SCALE GENOMIC DNA]</scope>
    <source>
        <strain evidence="1">UMSG2</strain>
    </source>
</reference>
<keyword evidence="2" id="KW-1185">Reference proteome</keyword>
<sequence length="73" mass="8176">PAGESIKCTSIVYISYPGGKEKEIGFPPFSPFPPGMHAFKILISKAGDLIIVRINNKPIQPINQDWIYIFDQK</sequence>
<gene>
    <name evidence="1" type="ORF">OnM2_004033</name>
</gene>
<comment type="caution">
    <text evidence="1">The sequence shown here is derived from an EMBL/GenBank/DDBJ whole genome shotgun (WGS) entry which is preliminary data.</text>
</comment>